<evidence type="ECO:0000313" key="1">
    <source>
        <dbReference type="EMBL" id="KAF3593470.1"/>
    </source>
</evidence>
<dbReference type="EMBL" id="QGKV02000299">
    <property type="protein sequence ID" value="KAF3593470.1"/>
    <property type="molecule type" value="Genomic_DNA"/>
</dbReference>
<keyword evidence="2" id="KW-1185">Reference proteome</keyword>
<gene>
    <name evidence="1" type="ORF">DY000_02021390</name>
</gene>
<reference evidence="1 2" key="1">
    <citation type="journal article" date="2020" name="BMC Genomics">
        <title>Intraspecific diversification of the crop wild relative Brassica cretica Lam. using demographic model selection.</title>
        <authorList>
            <person name="Kioukis A."/>
            <person name="Michalopoulou V.A."/>
            <person name="Briers L."/>
            <person name="Pirintsos S."/>
            <person name="Studholme D.J."/>
            <person name="Pavlidis P."/>
            <person name="Sarris P.F."/>
        </authorList>
    </citation>
    <scope>NUCLEOTIDE SEQUENCE [LARGE SCALE GENOMIC DNA]</scope>
    <source>
        <strain evidence="2">cv. PFS-1207/04</strain>
    </source>
</reference>
<evidence type="ECO:0000313" key="2">
    <source>
        <dbReference type="Proteomes" id="UP000266723"/>
    </source>
</evidence>
<protein>
    <submittedName>
        <fullName evidence="1">Uncharacterized protein</fullName>
    </submittedName>
</protein>
<sequence length="387" mass="43062">MRGDGIKEALNFVSSRDVVCEIKLSLAALARLSTFLLFSFLKIFGDSSSYPHFFQSDPTLGSSSIGDRVRSRNRVGVELCESMDSSDLSLDLTSEIEGLSRTAVESAPPAAEAGRLSPVGPFSVIGVEEVAGKREKYEILDDVDIRVMGPVDRVSNFDVDEVLVYEGFFEPGFRGRVPSLVAKNLGDLEGLVIGVAEVLYYYSISPLNGVEGRYHLHPHNRELPVQEISKNERKRHLVFDSRWTERFAFMHLLGFSLVWRLADVPRVDPSLGERTIKRVLKLLLECRHVPFLMSKEALERCSIWGEMSGSKGEEALAEFKKALEVMSAKKAAPKRAAPMRLRMRFNSSGVANARQPVGVKIGHDGIDVRKSSEKSNLVQNFKSRGDE</sequence>
<name>A0ABQ7EAT7_BRACR</name>
<dbReference type="Proteomes" id="UP000266723">
    <property type="component" value="Unassembled WGS sequence"/>
</dbReference>
<proteinExistence type="predicted"/>
<organism evidence="1 2">
    <name type="scientific">Brassica cretica</name>
    <name type="common">Mustard</name>
    <dbReference type="NCBI Taxonomy" id="69181"/>
    <lineage>
        <taxon>Eukaryota</taxon>
        <taxon>Viridiplantae</taxon>
        <taxon>Streptophyta</taxon>
        <taxon>Embryophyta</taxon>
        <taxon>Tracheophyta</taxon>
        <taxon>Spermatophyta</taxon>
        <taxon>Magnoliopsida</taxon>
        <taxon>eudicotyledons</taxon>
        <taxon>Gunneridae</taxon>
        <taxon>Pentapetalae</taxon>
        <taxon>rosids</taxon>
        <taxon>malvids</taxon>
        <taxon>Brassicales</taxon>
        <taxon>Brassicaceae</taxon>
        <taxon>Brassiceae</taxon>
        <taxon>Brassica</taxon>
    </lineage>
</organism>
<comment type="caution">
    <text evidence="1">The sequence shown here is derived from an EMBL/GenBank/DDBJ whole genome shotgun (WGS) entry which is preliminary data.</text>
</comment>
<accession>A0ABQ7EAT7</accession>